<dbReference type="eggNOG" id="COG3765">
    <property type="taxonomic scope" value="Bacteria"/>
</dbReference>
<dbReference type="STRING" id="221988.MS0912"/>
<dbReference type="OrthoDB" id="9775724at2"/>
<organism evidence="2 3">
    <name type="scientific">Mannheimia succiniciproducens (strain KCTC 0769BP / MBEL55E)</name>
    <dbReference type="NCBI Taxonomy" id="221988"/>
    <lineage>
        <taxon>Bacteria</taxon>
        <taxon>Pseudomonadati</taxon>
        <taxon>Pseudomonadota</taxon>
        <taxon>Gammaproteobacteria</taxon>
        <taxon>Pasteurellales</taxon>
        <taxon>Pasteurellaceae</taxon>
        <taxon>Basfia</taxon>
    </lineage>
</organism>
<dbReference type="SUPFAM" id="SSF160355">
    <property type="entry name" value="Bacterial polysaccharide co-polymerase-like"/>
    <property type="match status" value="1"/>
</dbReference>
<feature type="transmembrane region" description="Helical" evidence="1">
    <location>
        <begin position="238"/>
        <end position="257"/>
    </location>
</feature>
<sequence>MSERIAKKQGSVLKTLSCILLSACIGGAAGYGSSYLAKNLWTVQSSLEKPALTELGNYYSLYSTYQLLNNEKANQDPTGDIFNRFKQLAGSYEHAKVFWENTDYYKQKLTDDSQHDSQLLDQLSREIKLLDTNAATTQLSLELDNPKRARELLTEYIDYTGLANRKNIYGELIVKWKTLFDQVNSAANLNVADTERQKWKSMLSMMQSVKPLDDQLVSYHFIQKPGQAEISSPNRICWAGIGSTIGAFFGLFIGLFIRRK</sequence>
<evidence type="ECO:0000313" key="3">
    <source>
        <dbReference type="Proteomes" id="UP000000607"/>
    </source>
</evidence>
<accession>Q65U41</accession>
<dbReference type="Gene3D" id="3.30.1890.10">
    <property type="entry name" value="FepE-like"/>
    <property type="match status" value="1"/>
</dbReference>
<dbReference type="AlphaFoldDB" id="Q65U41"/>
<dbReference type="RefSeq" id="WP_011200089.1">
    <property type="nucleotide sequence ID" value="NC_006300.1"/>
</dbReference>
<gene>
    <name evidence="2" type="ordered locus">MS0912</name>
</gene>
<dbReference type="HOGENOM" id="CLU_087592_0_0_6"/>
<reference evidence="2 3" key="1">
    <citation type="journal article" date="2004" name="Nat. Biotechnol.">
        <title>The genome sequence of the capnophilic rumen bacterium Mannheimia succiniciproducens.</title>
        <authorList>
            <person name="Hong S.H."/>
            <person name="Kim J.S."/>
            <person name="Lee S.Y."/>
            <person name="In Y.H."/>
            <person name="Choi S.S."/>
            <person name="Rih J.-K."/>
            <person name="Kim C.H."/>
            <person name="Jeong H."/>
            <person name="Hur C.G."/>
            <person name="Kim J.J."/>
        </authorList>
    </citation>
    <scope>NUCLEOTIDE SEQUENCE [LARGE SCALE GENOMIC DNA]</scope>
    <source>
        <strain evidence="3">KCTC 0769BP / MBEL55E</strain>
    </source>
</reference>
<name>Q65U41_MANSM</name>
<proteinExistence type="predicted"/>
<dbReference type="KEGG" id="msu:MS0912"/>
<dbReference type="Proteomes" id="UP000000607">
    <property type="component" value="Chromosome"/>
</dbReference>
<evidence type="ECO:0000313" key="2">
    <source>
        <dbReference type="EMBL" id="AAU37519.1"/>
    </source>
</evidence>
<keyword evidence="1" id="KW-0812">Transmembrane</keyword>
<protein>
    <submittedName>
        <fullName evidence="2">Uncharacterized protein</fullName>
    </submittedName>
</protein>
<keyword evidence="1" id="KW-1133">Transmembrane helix</keyword>
<keyword evidence="3" id="KW-1185">Reference proteome</keyword>
<keyword evidence="1" id="KW-0472">Membrane</keyword>
<dbReference type="EMBL" id="AE016827">
    <property type="protein sequence ID" value="AAU37519.1"/>
    <property type="molecule type" value="Genomic_DNA"/>
</dbReference>
<evidence type="ECO:0000256" key="1">
    <source>
        <dbReference type="SAM" id="Phobius"/>
    </source>
</evidence>